<keyword evidence="2" id="KW-1185">Reference proteome</keyword>
<feature type="non-terminal residue" evidence="1">
    <location>
        <position position="1"/>
    </location>
</feature>
<dbReference type="Proteomes" id="UP000246991">
    <property type="component" value="Unassembled WGS sequence"/>
</dbReference>
<gene>
    <name evidence="1" type="ORF">C7212DRAFT_115757</name>
</gene>
<dbReference type="AlphaFoldDB" id="A0A317SRL6"/>
<organism evidence="1 2">
    <name type="scientific">Tuber magnatum</name>
    <name type="common">white Piedmont truffle</name>
    <dbReference type="NCBI Taxonomy" id="42249"/>
    <lineage>
        <taxon>Eukaryota</taxon>
        <taxon>Fungi</taxon>
        <taxon>Dikarya</taxon>
        <taxon>Ascomycota</taxon>
        <taxon>Pezizomycotina</taxon>
        <taxon>Pezizomycetes</taxon>
        <taxon>Pezizales</taxon>
        <taxon>Tuberaceae</taxon>
        <taxon>Tuber</taxon>
    </lineage>
</organism>
<proteinExistence type="predicted"/>
<comment type="caution">
    <text evidence="1">The sequence shown here is derived from an EMBL/GenBank/DDBJ whole genome shotgun (WGS) entry which is preliminary data.</text>
</comment>
<evidence type="ECO:0000313" key="1">
    <source>
        <dbReference type="EMBL" id="PWW77082.1"/>
    </source>
</evidence>
<protein>
    <submittedName>
        <fullName evidence="1">Uncharacterized protein</fullName>
    </submittedName>
</protein>
<sequence length="124" mass="14300">LIVSGDKTTIISILDRTNHTYGYKRSKQVEVDSHVEKRPFTSIISTSLSSNFLSTQSVYIECCASVETKGHIFSTNSSNHWYSLITMKVYFKEIIFPYYSCMVLLNSIPTNLKVIIYIDFWKSH</sequence>
<accession>A0A317SRL6</accession>
<evidence type="ECO:0000313" key="2">
    <source>
        <dbReference type="Proteomes" id="UP000246991"/>
    </source>
</evidence>
<name>A0A317SRL6_9PEZI</name>
<feature type="non-terminal residue" evidence="1">
    <location>
        <position position="124"/>
    </location>
</feature>
<dbReference type="EMBL" id="PYWC01000027">
    <property type="protein sequence ID" value="PWW77082.1"/>
    <property type="molecule type" value="Genomic_DNA"/>
</dbReference>
<reference evidence="1 2" key="1">
    <citation type="submission" date="2018-03" db="EMBL/GenBank/DDBJ databases">
        <title>Genomes of Pezizomycetes fungi and the evolution of truffles.</title>
        <authorList>
            <person name="Murat C."/>
            <person name="Payen T."/>
            <person name="Noel B."/>
            <person name="Kuo A."/>
            <person name="Martin F.M."/>
        </authorList>
    </citation>
    <scope>NUCLEOTIDE SEQUENCE [LARGE SCALE GENOMIC DNA]</scope>
    <source>
        <strain evidence="1">091103-1</strain>
    </source>
</reference>